<organism evidence="2">
    <name type="scientific">Ignisphaera aggregans</name>
    <dbReference type="NCBI Taxonomy" id="334771"/>
    <lineage>
        <taxon>Archaea</taxon>
        <taxon>Thermoproteota</taxon>
        <taxon>Thermoprotei</taxon>
        <taxon>Desulfurococcales</taxon>
        <taxon>Desulfurococcaceae</taxon>
        <taxon>Ignisphaera</taxon>
    </lineage>
</organism>
<dbReference type="EMBL" id="DRYQ01000074">
    <property type="protein sequence ID" value="HHQ50675.1"/>
    <property type="molecule type" value="Genomic_DNA"/>
</dbReference>
<reference evidence="2" key="1">
    <citation type="journal article" date="2020" name="mSystems">
        <title>Genome- and Community-Level Interaction Insights into Carbon Utilization and Element Cycling Functions of Hydrothermarchaeota in Hydrothermal Sediment.</title>
        <authorList>
            <person name="Zhou Z."/>
            <person name="Liu Y."/>
            <person name="Xu W."/>
            <person name="Pan J."/>
            <person name="Luo Z.H."/>
            <person name="Li M."/>
        </authorList>
    </citation>
    <scope>NUCLEOTIDE SEQUENCE [LARGE SCALE GENOMIC DNA]</scope>
    <source>
        <strain evidence="2">SpSt-1105</strain>
        <strain evidence="1">SpSt-27</strain>
    </source>
</reference>
<dbReference type="AlphaFoldDB" id="A0A7J3Z7V4"/>
<dbReference type="EMBL" id="DSLL01000020">
    <property type="protein sequence ID" value="HEH30986.1"/>
    <property type="molecule type" value="Genomic_DNA"/>
</dbReference>
<protein>
    <submittedName>
        <fullName evidence="2">Uncharacterized protein</fullName>
    </submittedName>
</protein>
<comment type="caution">
    <text evidence="2">The sequence shown here is derived from an EMBL/GenBank/DDBJ whole genome shotgun (WGS) entry which is preliminary data.</text>
</comment>
<accession>A0A7J3Z7V4</accession>
<proteinExistence type="predicted"/>
<name>A0A7J3Z7V4_9CREN</name>
<gene>
    <name evidence="2" type="ORF">ENM66_04925</name>
    <name evidence="1" type="ORF">ENP99_02585</name>
</gene>
<sequence>MSELKLDRPWRKRVNVKVLSGEARRILEKVRGKLGYNKTEVRSKARPLLIGVHLLPTRRLLS</sequence>
<evidence type="ECO:0000313" key="1">
    <source>
        <dbReference type="EMBL" id="HEH30986.1"/>
    </source>
</evidence>
<evidence type="ECO:0000313" key="2">
    <source>
        <dbReference type="EMBL" id="HHQ50675.1"/>
    </source>
</evidence>